<feature type="transmembrane region" description="Helical" evidence="1">
    <location>
        <begin position="37"/>
        <end position="56"/>
    </location>
</feature>
<evidence type="ECO:0000313" key="2">
    <source>
        <dbReference type="EMBL" id="CRF32280.1"/>
    </source>
</evidence>
<keyword evidence="1" id="KW-1133">Transmembrane helix</keyword>
<protein>
    <submittedName>
        <fullName evidence="2">Uncharacterized protein</fullName>
    </submittedName>
</protein>
<accession>A0A0G4K510</accession>
<dbReference type="Proteomes" id="UP000043763">
    <property type="component" value="Unassembled WGS sequence"/>
</dbReference>
<keyword evidence="1" id="KW-0472">Membrane</keyword>
<reference evidence="3" key="1">
    <citation type="submission" date="2015-04" db="EMBL/GenBank/DDBJ databases">
        <authorList>
            <person name="Mushtaq Mamoona"/>
        </authorList>
    </citation>
    <scope>NUCLEOTIDE SEQUENCE [LARGE SCALE GENOMIC DNA]</scope>
    <source>
        <strain evidence="3">AN4859/03</strain>
    </source>
</reference>
<keyword evidence="3" id="KW-1185">Reference proteome</keyword>
<evidence type="ECO:0000313" key="3">
    <source>
        <dbReference type="Proteomes" id="UP000043763"/>
    </source>
</evidence>
<evidence type="ECO:0000256" key="1">
    <source>
        <dbReference type="SAM" id="Phobius"/>
    </source>
</evidence>
<sequence>MPREVYDPKQKELEFYAKREVKPPAPKREVSIFARRWFMFLYGTFLTLAVIGMLLYKKGFFNNIPLFEALKPKTDIIVKINKAQSIDDVIITTIELENSNYTNSESVEVLRTSFSLYKYRKLIFSGNRSFNNIRFPVGQRIGFNLNFDKNYWKEANKLEIILQFDNNLVKTNSINTKKIKIKY</sequence>
<dbReference type="OrthoDB" id="307453at2"/>
<proteinExistence type="predicted"/>
<dbReference type="AlphaFoldDB" id="A0A0G4K510"/>
<dbReference type="EMBL" id="CVLB01000001">
    <property type="protein sequence ID" value="CRF32280.1"/>
    <property type="molecule type" value="Genomic_DNA"/>
</dbReference>
<keyword evidence="1" id="KW-0812">Transmembrane</keyword>
<name>A0A0G4K510_9SPIR</name>
<dbReference type="RefSeq" id="WP_048593796.1">
    <property type="nucleotide sequence ID" value="NZ_CVLB01000001.1"/>
</dbReference>
<organism evidence="2 3">
    <name type="scientific">Brachyspira suanatina</name>
    <dbReference type="NCBI Taxonomy" id="381802"/>
    <lineage>
        <taxon>Bacteria</taxon>
        <taxon>Pseudomonadati</taxon>
        <taxon>Spirochaetota</taxon>
        <taxon>Spirochaetia</taxon>
        <taxon>Brachyspirales</taxon>
        <taxon>Brachyspiraceae</taxon>
        <taxon>Brachyspira</taxon>
    </lineage>
</organism>
<gene>
    <name evidence="2" type="ORF">BRSU_0692</name>
</gene>